<keyword evidence="1" id="KW-1133">Transmembrane helix</keyword>
<dbReference type="SUPFAM" id="SSF47616">
    <property type="entry name" value="GST C-terminal domain-like"/>
    <property type="match status" value="1"/>
</dbReference>
<proteinExistence type="predicted"/>
<protein>
    <recommendedName>
        <fullName evidence="2">GST C-terminal domain-containing protein</fullName>
    </recommendedName>
</protein>
<dbReference type="Pfam" id="PF00149">
    <property type="entry name" value="Metallophos"/>
    <property type="match status" value="1"/>
</dbReference>
<gene>
    <name evidence="3" type="ORF">NE237_003332</name>
</gene>
<dbReference type="InterPro" id="IPR029052">
    <property type="entry name" value="Metallo-depent_PP-like"/>
</dbReference>
<keyword evidence="1" id="KW-0472">Membrane</keyword>
<evidence type="ECO:0000256" key="1">
    <source>
        <dbReference type="SAM" id="Phobius"/>
    </source>
</evidence>
<dbReference type="EMBL" id="JAMYWD010000005">
    <property type="protein sequence ID" value="KAJ4970233.1"/>
    <property type="molecule type" value="Genomic_DNA"/>
</dbReference>
<dbReference type="OrthoDB" id="783096at2759"/>
<name>A0A9Q0KGI4_9MAGN</name>
<dbReference type="InterPro" id="IPR004843">
    <property type="entry name" value="Calcineurin-like_PHP"/>
</dbReference>
<dbReference type="Proteomes" id="UP001141806">
    <property type="component" value="Unassembled WGS sequence"/>
</dbReference>
<dbReference type="PROSITE" id="PS50405">
    <property type="entry name" value="GST_CTER"/>
    <property type="match status" value="1"/>
</dbReference>
<evidence type="ECO:0000259" key="2">
    <source>
        <dbReference type="PROSITE" id="PS50405"/>
    </source>
</evidence>
<dbReference type="InterPro" id="IPR010987">
    <property type="entry name" value="Glutathione-S-Trfase_C-like"/>
</dbReference>
<dbReference type="Gene3D" id="3.60.21.10">
    <property type="match status" value="1"/>
</dbReference>
<organism evidence="3 4">
    <name type="scientific">Protea cynaroides</name>
    <dbReference type="NCBI Taxonomy" id="273540"/>
    <lineage>
        <taxon>Eukaryota</taxon>
        <taxon>Viridiplantae</taxon>
        <taxon>Streptophyta</taxon>
        <taxon>Embryophyta</taxon>
        <taxon>Tracheophyta</taxon>
        <taxon>Spermatophyta</taxon>
        <taxon>Magnoliopsida</taxon>
        <taxon>Proteales</taxon>
        <taxon>Proteaceae</taxon>
        <taxon>Protea</taxon>
    </lineage>
</organism>
<keyword evidence="4" id="KW-1185">Reference proteome</keyword>
<sequence>MRFCGISLVHSQGLRIIVTYIQSTVLGPVLGRTNPEAAAKADKLLTASLSSIENIWLTDNGKYLLGSSQPSIADLSLVCEVMQLEVLNEKDINRFLGPHRKVLQWIEDMRNATNPHFDEIHKAVFEVKAKYNNVAESSIRAMLPSKPDPTSTRLHASHGHARGRCGADSMCSAGAIDTLLTDRLEYRLVDLCKGGESGNRDEKFNLLRPIYDYMMKRLPTRFTILSFTCVSLFLFGFVIAIPQKTSVLRTPTEKPLQFSSNSSFKIALFSDLHYGENSWTDWGPRQDAKSDRVMSTVLDQEEPDFVVYLGDLITANNLPIQNATLYWDRAISPTRARGIPWATVFGNHDDMPFEWPIEWFSASGIPQLRCPTTNSPVSGEEECSFRGTQRVELMKKEIEQNWLSNSVNGPQELWPGVSNYVLQVSSSDGPRLPVAFLYFLDSGGGSYLEVISNAQARWFQNTSQELNPELSVPEIIFWHIPSKAYKEVAPFFWIFKPCVGSLNKESVAAQEAEMGIMDFLANRPAVKKTRRSSQH</sequence>
<dbReference type="Gene3D" id="1.20.1050.10">
    <property type="match status" value="1"/>
</dbReference>
<dbReference type="GO" id="GO:0016788">
    <property type="term" value="F:hydrolase activity, acting on ester bonds"/>
    <property type="evidence" value="ECO:0007669"/>
    <property type="project" value="TreeGrafter"/>
</dbReference>
<dbReference type="PANTHER" id="PTHR32440">
    <property type="entry name" value="PHOSPHATASE DCR2-RELATED-RELATED"/>
    <property type="match status" value="1"/>
</dbReference>
<comment type="caution">
    <text evidence="3">The sequence shown here is derived from an EMBL/GenBank/DDBJ whole genome shotgun (WGS) entry which is preliminary data.</text>
</comment>
<feature type="transmembrane region" description="Helical" evidence="1">
    <location>
        <begin position="222"/>
        <end position="241"/>
    </location>
</feature>
<dbReference type="PANTHER" id="PTHR32440:SF11">
    <property type="entry name" value="METALLOPHOSPHOESTERASE DOMAIN-CONTAINING PROTEIN"/>
    <property type="match status" value="1"/>
</dbReference>
<dbReference type="CDD" id="cd07383">
    <property type="entry name" value="MPP_Dcr2"/>
    <property type="match status" value="1"/>
</dbReference>
<dbReference type="InterPro" id="IPR036282">
    <property type="entry name" value="Glutathione-S-Trfase_C_sf"/>
</dbReference>
<reference evidence="3" key="1">
    <citation type="journal article" date="2023" name="Plant J.">
        <title>The genome of the king protea, Protea cynaroides.</title>
        <authorList>
            <person name="Chang J."/>
            <person name="Duong T.A."/>
            <person name="Schoeman C."/>
            <person name="Ma X."/>
            <person name="Roodt D."/>
            <person name="Barker N."/>
            <person name="Li Z."/>
            <person name="Van de Peer Y."/>
            <person name="Mizrachi E."/>
        </authorList>
    </citation>
    <scope>NUCLEOTIDE SEQUENCE</scope>
    <source>
        <tissue evidence="3">Young leaves</tissue>
    </source>
</reference>
<dbReference type="GO" id="GO:0005737">
    <property type="term" value="C:cytoplasm"/>
    <property type="evidence" value="ECO:0007669"/>
    <property type="project" value="TreeGrafter"/>
</dbReference>
<accession>A0A9Q0KGI4</accession>
<dbReference type="SUPFAM" id="SSF56300">
    <property type="entry name" value="Metallo-dependent phosphatases"/>
    <property type="match status" value="1"/>
</dbReference>
<keyword evidence="1" id="KW-0812">Transmembrane</keyword>
<evidence type="ECO:0000313" key="4">
    <source>
        <dbReference type="Proteomes" id="UP001141806"/>
    </source>
</evidence>
<feature type="domain" description="GST C-terminal" evidence="2">
    <location>
        <begin position="1"/>
        <end position="131"/>
    </location>
</feature>
<dbReference type="AlphaFoldDB" id="A0A9Q0KGI4"/>
<evidence type="ECO:0000313" key="3">
    <source>
        <dbReference type="EMBL" id="KAJ4970233.1"/>
    </source>
</evidence>